<proteinExistence type="predicted"/>
<keyword evidence="2" id="KW-0614">Plasmid</keyword>
<reference evidence="2 3" key="1">
    <citation type="journal article" date="2014" name="Genome Announc.">
        <title>Whole-Genome Sequence of Serratia symbiotica Strain CWBI-2.3T, a Free-Living Symbiont of the Black Bean Aphid Aphis fabae.</title>
        <authorList>
            <person name="Foray V."/>
            <person name="Grigorescu A.S."/>
            <person name="Sabri A."/>
            <person name="Haubruge E."/>
            <person name="Lognay G."/>
            <person name="Francis F."/>
            <person name="Fauconnier M.L."/>
            <person name="Hance T."/>
            <person name="Thonart P."/>
        </authorList>
    </citation>
    <scope>NUCLEOTIDE SEQUENCE [LARGE SCALE GENOMIC DNA]</scope>
    <source>
        <strain evidence="2">CWBI-2.3</strain>
        <plasmid evidence="2 3">pSsAf2.3-1</plasmid>
    </source>
</reference>
<feature type="domain" description="DUF4935" evidence="1">
    <location>
        <begin position="2"/>
        <end position="99"/>
    </location>
</feature>
<geneLocation type="plasmid" evidence="2 3">
    <name>pSsAf2.3-1</name>
</geneLocation>
<evidence type="ECO:0000259" key="1">
    <source>
        <dbReference type="Pfam" id="PF16289"/>
    </source>
</evidence>
<protein>
    <submittedName>
        <fullName evidence="2">DUF4935 domain-containing protein</fullName>
    </submittedName>
</protein>
<dbReference type="RefSeq" id="WP_185899943.1">
    <property type="nucleotide sequence ID" value="NZ_CP050856.1"/>
</dbReference>
<dbReference type="EMBL" id="CP050856">
    <property type="protein sequence ID" value="QLH64499.1"/>
    <property type="molecule type" value="Genomic_DNA"/>
</dbReference>
<sequence length="102" mass="11770">MQPDIIHNEAIKHIEKEIYNARSSIHQAIRSANKQLNINKSDLSRAEELLSVVGTDKEIATKKLNEYYEFIGAEKIDSSEYVELSDLMDLYLNTHAPFEMEE</sequence>
<dbReference type="InterPro" id="IPR032557">
    <property type="entry name" value="DUF4935"/>
</dbReference>
<name>A0A7D5TD51_9GAMM</name>
<gene>
    <name evidence="2" type="ORF">SYMBAF_16795</name>
</gene>
<dbReference type="Proteomes" id="UP000042738">
    <property type="component" value="Plasmid pSsAf2.3-1"/>
</dbReference>
<organism evidence="2 3">
    <name type="scientific">Serratia symbiotica</name>
    <dbReference type="NCBI Taxonomy" id="138074"/>
    <lineage>
        <taxon>Bacteria</taxon>
        <taxon>Pseudomonadati</taxon>
        <taxon>Pseudomonadota</taxon>
        <taxon>Gammaproteobacteria</taxon>
        <taxon>Enterobacterales</taxon>
        <taxon>Yersiniaceae</taxon>
        <taxon>Serratia</taxon>
    </lineage>
</organism>
<dbReference type="Pfam" id="PF16289">
    <property type="entry name" value="PIN_12"/>
    <property type="match status" value="1"/>
</dbReference>
<accession>A0A7D5TD51</accession>
<dbReference type="GeneID" id="99106563"/>
<evidence type="ECO:0000313" key="3">
    <source>
        <dbReference type="Proteomes" id="UP000042738"/>
    </source>
</evidence>
<dbReference type="AlphaFoldDB" id="A0A7D5TD51"/>
<evidence type="ECO:0000313" key="2">
    <source>
        <dbReference type="EMBL" id="QLH64499.1"/>
    </source>
</evidence>